<comment type="caution">
    <text evidence="1">The sequence shown here is derived from an EMBL/GenBank/DDBJ whole genome shotgun (WGS) entry which is preliminary data.</text>
</comment>
<organism evidence="1 2">
    <name type="scientific">Hermanssonia centrifuga</name>
    <dbReference type="NCBI Taxonomy" id="98765"/>
    <lineage>
        <taxon>Eukaryota</taxon>
        <taxon>Fungi</taxon>
        <taxon>Dikarya</taxon>
        <taxon>Basidiomycota</taxon>
        <taxon>Agaricomycotina</taxon>
        <taxon>Agaricomycetes</taxon>
        <taxon>Polyporales</taxon>
        <taxon>Meruliaceae</taxon>
        <taxon>Hermanssonia</taxon>
    </lineage>
</organism>
<proteinExistence type="predicted"/>
<dbReference type="Proteomes" id="UP000186601">
    <property type="component" value="Unassembled WGS sequence"/>
</dbReference>
<reference evidence="1 2" key="1">
    <citation type="submission" date="2018-02" db="EMBL/GenBank/DDBJ databases">
        <title>Genome sequence of the basidiomycete white-rot fungus Phlebia centrifuga.</title>
        <authorList>
            <person name="Granchi Z."/>
            <person name="Peng M."/>
            <person name="de Vries R.P."/>
            <person name="Hilden K."/>
            <person name="Makela M.R."/>
            <person name="Grigoriev I."/>
            <person name="Riley R."/>
        </authorList>
    </citation>
    <scope>NUCLEOTIDE SEQUENCE [LARGE SCALE GENOMIC DNA]</scope>
    <source>
        <strain evidence="1 2">FBCC195</strain>
    </source>
</reference>
<protein>
    <submittedName>
        <fullName evidence="1">Uncharacterized protein</fullName>
    </submittedName>
</protein>
<evidence type="ECO:0000313" key="1">
    <source>
        <dbReference type="EMBL" id="PSR82149.1"/>
    </source>
</evidence>
<sequence>MFEWKRKYKEVRYREIHRKNGWMMGAQITGYEATPPHTSPATMVSTWRLVLLRQRNHAPPVKPKKYQNYTGKPTSVGEKSAYAMTGPVLKQTMSEETIHTCITHSCDTSHKGYGIVRELKPAPETC</sequence>
<gene>
    <name evidence="1" type="ORF">PHLCEN_2v6120</name>
</gene>
<accession>A0A2R6P0Z6</accession>
<dbReference type="AlphaFoldDB" id="A0A2R6P0Z6"/>
<name>A0A2R6P0Z6_9APHY</name>
<dbReference type="EMBL" id="MLYV02000598">
    <property type="protein sequence ID" value="PSR82149.1"/>
    <property type="molecule type" value="Genomic_DNA"/>
</dbReference>
<evidence type="ECO:0000313" key="2">
    <source>
        <dbReference type="Proteomes" id="UP000186601"/>
    </source>
</evidence>
<keyword evidence="2" id="KW-1185">Reference proteome</keyword>